<keyword evidence="1" id="KW-0812">Transmembrane</keyword>
<proteinExistence type="predicted"/>
<feature type="transmembrane region" description="Helical" evidence="1">
    <location>
        <begin position="636"/>
        <end position="661"/>
    </location>
</feature>
<comment type="caution">
    <text evidence="2">The sequence shown here is derived from an EMBL/GenBank/DDBJ whole genome shotgun (WGS) entry which is preliminary data.</text>
</comment>
<feature type="transmembrane region" description="Helical" evidence="1">
    <location>
        <begin position="578"/>
        <end position="597"/>
    </location>
</feature>
<gene>
    <name evidence="2" type="ORF">TrST_g1924</name>
</gene>
<feature type="transmembrane region" description="Helical" evidence="1">
    <location>
        <begin position="754"/>
        <end position="774"/>
    </location>
</feature>
<evidence type="ECO:0000256" key="1">
    <source>
        <dbReference type="SAM" id="Phobius"/>
    </source>
</evidence>
<feature type="transmembrane region" description="Helical" evidence="1">
    <location>
        <begin position="147"/>
        <end position="167"/>
    </location>
</feature>
<feature type="transmembrane region" description="Helical" evidence="1">
    <location>
        <begin position="268"/>
        <end position="287"/>
    </location>
</feature>
<dbReference type="OrthoDB" id="10337726at2759"/>
<feature type="transmembrane region" description="Helical" evidence="1">
    <location>
        <begin position="609"/>
        <end position="630"/>
    </location>
</feature>
<sequence length="1000" mass="114228">MSSPLHEAAETEMTEMKSNPLHLPLFKGSFKPSASLIFFKTSLTRLGRVRKATDQEGDSEREKEARVARPLVWMLVTMEFGFFVLTAVCASSVMDVDDGDSEDKSSRSVFEKLDTNELRSYISLAAIPFMRLFSFCIILANSSLEFSLPESVAIGLLCVGNFIRLIFKSTKEGDVDRTDVINPRARKVIAFIADVVFFLLFAYVRRRVSNELSHKEKENFVYNLLPTTLVGTFVPLAYLISETFSCWGNFQSYNFTEICHDKFVCNDAMANGFLGAGFLYLVLKPFYLKSMTMVNIVGFNFPCFRTYAQVIVFGLASFWALFLFSTSNEIAANTFVPGDRDKNIEYYFEDDSSRTTDFLYLSLTLAQWKFVASSFINLTFFLLIISAAFPMPDKKQKQQAGEETTDESAARQEENRFKLSRYLRSKLKTLRPYELAPFYRYAALVGLFVTCRLLALEVIHRRTMFQRSWEVLNYYRDECEHMDSNQEIHCKDGDEFVTNSRDEPYSNYLCQSDLDPTKPHEPYFTCGELWTEENCGTKLDGFAVDEQSGEIEFYFSRTKLKLEDFLRVSENIQGCDDICRFCLMGLLHFTAMIVFGFRPRDAEPSNGQFALSSFLYNAVPFLLARIFQYFDAKLSITLWSISLRLSGDLFIPVMVLYLTVFQFSDLSTKGVKWKAPLTLIILLYIVDAASFYQQKPGFQQKSARTEDEDGDSWFARQVVICTSVVLLLVLIVVQKRRCYRLRVNEKRIHLFENVAYVALSTFPTLTYLISEYFACATRVISKNFSDLEKLQNDKETSQEDVVIGFIEDNKCEGILYGIMPLVLMLVFSAVARVAYPQGSDDLKMKNIMTLKLSPFRLVQLVIISLQSLVAVVFFGVRVEAEVDSGIETACTYYFIFTLLFFIAEGFYTSFLIRKKRGRGNDEFDVSFNEDDQPTIRIRHQSMEDRKNVGSEVSIWDGGTGGRFKPLEKDRTKRGLGNNAGEDLMMGAGIMGETNMAPGML</sequence>
<feature type="transmembrane region" description="Helical" evidence="1">
    <location>
        <begin position="855"/>
        <end position="876"/>
    </location>
</feature>
<keyword evidence="1" id="KW-0472">Membrane</keyword>
<evidence type="ECO:0008006" key="4">
    <source>
        <dbReference type="Google" id="ProtNLM"/>
    </source>
</evidence>
<name>A0A9W7ANQ5_9STRA</name>
<keyword evidence="1" id="KW-1133">Transmembrane helix</keyword>
<evidence type="ECO:0000313" key="2">
    <source>
        <dbReference type="EMBL" id="GMH73876.1"/>
    </source>
</evidence>
<dbReference type="EMBL" id="BRXY01000173">
    <property type="protein sequence ID" value="GMH73876.1"/>
    <property type="molecule type" value="Genomic_DNA"/>
</dbReference>
<dbReference type="AlphaFoldDB" id="A0A9W7ANQ5"/>
<feature type="transmembrane region" description="Helical" evidence="1">
    <location>
        <begin position="220"/>
        <end position="240"/>
    </location>
</feature>
<feature type="transmembrane region" description="Helical" evidence="1">
    <location>
        <begin position="307"/>
        <end position="325"/>
    </location>
</feature>
<keyword evidence="3" id="KW-1185">Reference proteome</keyword>
<reference evidence="3" key="1">
    <citation type="journal article" date="2023" name="Commun. Biol.">
        <title>Genome analysis of Parmales, the sister group of diatoms, reveals the evolutionary specialization of diatoms from phago-mixotrophs to photoautotrophs.</title>
        <authorList>
            <person name="Ban H."/>
            <person name="Sato S."/>
            <person name="Yoshikawa S."/>
            <person name="Yamada K."/>
            <person name="Nakamura Y."/>
            <person name="Ichinomiya M."/>
            <person name="Sato N."/>
            <person name="Blanc-Mathieu R."/>
            <person name="Endo H."/>
            <person name="Kuwata A."/>
            <person name="Ogata H."/>
        </authorList>
    </citation>
    <scope>NUCLEOTIDE SEQUENCE [LARGE SCALE GENOMIC DNA]</scope>
    <source>
        <strain evidence="3">NIES 3701</strain>
    </source>
</reference>
<evidence type="ECO:0000313" key="3">
    <source>
        <dbReference type="Proteomes" id="UP001165085"/>
    </source>
</evidence>
<accession>A0A9W7ANQ5</accession>
<feature type="transmembrane region" description="Helical" evidence="1">
    <location>
        <begin position="370"/>
        <end position="389"/>
    </location>
</feature>
<feature type="transmembrane region" description="Helical" evidence="1">
    <location>
        <begin position="71"/>
        <end position="94"/>
    </location>
</feature>
<feature type="transmembrane region" description="Helical" evidence="1">
    <location>
        <begin position="713"/>
        <end position="733"/>
    </location>
</feature>
<feature type="transmembrane region" description="Helical" evidence="1">
    <location>
        <begin position="438"/>
        <end position="459"/>
    </location>
</feature>
<organism evidence="2 3">
    <name type="scientific">Triparma strigata</name>
    <dbReference type="NCBI Taxonomy" id="1606541"/>
    <lineage>
        <taxon>Eukaryota</taxon>
        <taxon>Sar</taxon>
        <taxon>Stramenopiles</taxon>
        <taxon>Ochrophyta</taxon>
        <taxon>Bolidophyceae</taxon>
        <taxon>Parmales</taxon>
        <taxon>Triparmaceae</taxon>
        <taxon>Triparma</taxon>
    </lineage>
</organism>
<feature type="transmembrane region" description="Helical" evidence="1">
    <location>
        <begin position="814"/>
        <end position="835"/>
    </location>
</feature>
<feature type="transmembrane region" description="Helical" evidence="1">
    <location>
        <begin position="891"/>
        <end position="912"/>
    </location>
</feature>
<dbReference type="Proteomes" id="UP001165085">
    <property type="component" value="Unassembled WGS sequence"/>
</dbReference>
<feature type="transmembrane region" description="Helical" evidence="1">
    <location>
        <begin position="187"/>
        <end position="204"/>
    </location>
</feature>
<protein>
    <recommendedName>
        <fullName evidence="4">Transmembrane protein</fullName>
    </recommendedName>
</protein>